<organism evidence="1">
    <name type="scientific">Siphoviridae sp. ctg5k4</name>
    <dbReference type="NCBI Taxonomy" id="2826418"/>
    <lineage>
        <taxon>Viruses</taxon>
        <taxon>Duplodnaviria</taxon>
        <taxon>Heunggongvirae</taxon>
        <taxon>Uroviricota</taxon>
        <taxon>Caudoviricetes</taxon>
    </lineage>
</organism>
<sequence>MYDKLETKVRKEHQEFLKQKAMHYRRKAMKHAYDNPRRYNELVYEARQLDLCANLIYSEE</sequence>
<accession>A0A8S5M921</accession>
<protein>
    <submittedName>
        <fullName evidence="1">Uncharacterized protein</fullName>
    </submittedName>
</protein>
<proteinExistence type="predicted"/>
<evidence type="ECO:0000313" key="1">
    <source>
        <dbReference type="EMBL" id="DAD78451.1"/>
    </source>
</evidence>
<reference evidence="1" key="1">
    <citation type="journal article" date="2021" name="Proc. Natl. Acad. Sci. U.S.A.">
        <title>A Catalog of Tens of Thousands of Viruses from Human Metagenomes Reveals Hidden Associations with Chronic Diseases.</title>
        <authorList>
            <person name="Tisza M.J."/>
            <person name="Buck C.B."/>
        </authorList>
    </citation>
    <scope>NUCLEOTIDE SEQUENCE</scope>
    <source>
        <strain evidence="1">Ctg5k4</strain>
    </source>
</reference>
<dbReference type="EMBL" id="BK014843">
    <property type="protein sequence ID" value="DAD78451.1"/>
    <property type="molecule type" value="Genomic_DNA"/>
</dbReference>
<name>A0A8S5M921_9CAUD</name>